<feature type="repeat" description="TPR" evidence="3">
    <location>
        <begin position="66"/>
        <end position="99"/>
    </location>
</feature>
<dbReference type="Pfam" id="PF13181">
    <property type="entry name" value="TPR_8"/>
    <property type="match status" value="2"/>
</dbReference>
<feature type="repeat" description="TPR" evidence="3">
    <location>
        <begin position="100"/>
        <end position="133"/>
    </location>
</feature>
<feature type="domain" description="Cytochrome c-type biogenesis protein H TPR" evidence="4">
    <location>
        <begin position="96"/>
        <end position="204"/>
    </location>
</feature>
<dbReference type="Gene3D" id="1.25.40.10">
    <property type="entry name" value="Tetratricopeptide repeat domain"/>
    <property type="match status" value="3"/>
</dbReference>
<dbReference type="InterPro" id="IPR019734">
    <property type="entry name" value="TPR_rpt"/>
</dbReference>
<proteinExistence type="predicted"/>
<dbReference type="PANTHER" id="PTHR44227:SF3">
    <property type="entry name" value="PROTEIN O-MANNOSYL-TRANSFERASE TMTC4"/>
    <property type="match status" value="1"/>
</dbReference>
<keyword evidence="2 3" id="KW-0802">TPR repeat</keyword>
<dbReference type="PANTHER" id="PTHR44227">
    <property type="match status" value="1"/>
</dbReference>
<keyword evidence="1" id="KW-0677">Repeat</keyword>
<evidence type="ECO:0000259" key="4">
    <source>
        <dbReference type="Pfam" id="PF23914"/>
    </source>
</evidence>
<dbReference type="InterPro" id="IPR011990">
    <property type="entry name" value="TPR-like_helical_dom_sf"/>
</dbReference>
<gene>
    <name evidence="5" type="ORF">Melaina855_0830</name>
</gene>
<evidence type="ECO:0000313" key="5">
    <source>
        <dbReference type="EMBL" id="QGT49696.1"/>
    </source>
</evidence>
<evidence type="ECO:0000256" key="2">
    <source>
        <dbReference type="ARBA" id="ARBA00022803"/>
    </source>
</evidence>
<evidence type="ECO:0000256" key="3">
    <source>
        <dbReference type="PROSITE-ProRule" id="PRU00339"/>
    </source>
</evidence>
<dbReference type="InterPro" id="IPR056413">
    <property type="entry name" value="TPR_CcmH_CycH"/>
</dbReference>
<dbReference type="InterPro" id="IPR052346">
    <property type="entry name" value="O-mannosyl-transferase_TMTC"/>
</dbReference>
<evidence type="ECO:0000256" key="1">
    <source>
        <dbReference type="ARBA" id="ARBA00022737"/>
    </source>
</evidence>
<name>A0A650EJH5_9BACT</name>
<dbReference type="SUPFAM" id="SSF48452">
    <property type="entry name" value="TPR-like"/>
    <property type="match status" value="2"/>
</dbReference>
<accession>A0A650EJH5</accession>
<organism evidence="5">
    <name type="scientific">uncultured Candidatus Melainabacteria bacterium</name>
    <dbReference type="NCBI Taxonomy" id="2682970"/>
    <lineage>
        <taxon>Bacteria</taxon>
        <taxon>Bacillati</taxon>
        <taxon>Candidatus Melainabacteria</taxon>
        <taxon>environmental samples</taxon>
    </lineage>
</organism>
<reference evidence="5" key="1">
    <citation type="journal article" date="2020" name="J. ISSAAS">
        <title>Lactobacilli and other gastrointestinal microbiota of Peromyscus leucopus, reservoir host for agents of Lyme disease and other zoonoses in North America.</title>
        <authorList>
            <person name="Milovic A."/>
            <person name="Bassam K."/>
            <person name="Shao H."/>
            <person name="Chatzistamou I."/>
            <person name="Tufts D.M."/>
            <person name="Diuk-Wasser M."/>
            <person name="Barbour A.G."/>
        </authorList>
    </citation>
    <scope>NUCLEOTIDE SEQUENCE</scope>
    <source>
        <strain evidence="5">LL20</strain>
    </source>
</reference>
<dbReference type="EMBL" id="MN577570">
    <property type="protein sequence ID" value="QGT49696.1"/>
    <property type="molecule type" value="Genomic_DNA"/>
</dbReference>
<dbReference type="PROSITE" id="PS50005">
    <property type="entry name" value="TPR"/>
    <property type="match status" value="2"/>
</dbReference>
<dbReference type="Pfam" id="PF23914">
    <property type="entry name" value="TPR_CcmH_CycH"/>
    <property type="match status" value="1"/>
</dbReference>
<sequence length="494" mass="57315">MSGWIKNVVDKIKDLSVSVDSYKKDSIIQSLPIVAVVNKAKKLIDKKMYDEAEKVLKRGLDISEDALLYKYLGKIYEARFKFQEAVEYYSSSSRMNPQDKEIWLRLGMCQLSSKMIEEAIISFEHANKITPLNTDVQTGWGMALMKQKKYALARDKFLNATKISKYNFTAILLSAIMEIRLCDYESAEMKLQFLAKVAPNESSTYEYANLKLLKSDYRAAEKYAKKSIEINAQMLPAYFVLGEVYSIQKNLEMTEKTFNKAIENDLDGEVLHFEWGKAYVRFFDYKKAKEHFTIALEKDSEYLDAKIGLALVNAYGGDFVLLDELKEKNGENIYIQEAIGLERLVAEKFEDAADMFKKALRTDGKQTYNYLNLARAYQKLGNKDKIREYFEKFIRENSEYFEGFLEYAKWLIDISDFADAQRKLRKAEKIDCNNVEVLNLLFYTSYRLVKGNICEYNIKEAISIAEKVKSLGDFEYEPQRTELENLLTDIQGRN</sequence>
<protein>
    <recommendedName>
        <fullName evidence="4">Cytochrome c-type biogenesis protein H TPR domain-containing protein</fullName>
    </recommendedName>
</protein>
<dbReference type="AlphaFoldDB" id="A0A650EJH5"/>
<dbReference type="SMART" id="SM00028">
    <property type="entry name" value="TPR"/>
    <property type="match status" value="8"/>
</dbReference>